<dbReference type="InterPro" id="IPR023214">
    <property type="entry name" value="HAD_sf"/>
</dbReference>
<dbReference type="EMBL" id="JBHUME010000009">
    <property type="protein sequence ID" value="MFD2614029.1"/>
    <property type="molecule type" value="Genomic_DNA"/>
</dbReference>
<keyword evidence="1" id="KW-0378">Hydrolase</keyword>
<dbReference type="InterPro" id="IPR050155">
    <property type="entry name" value="HAD-like_hydrolase_sf"/>
</dbReference>
<protein>
    <submittedName>
        <fullName evidence="1">Pyrophosphatase PpaX</fullName>
        <ecNumber evidence="1">3.6.1.1</ecNumber>
    </submittedName>
</protein>
<dbReference type="NCBIfam" id="TIGR01549">
    <property type="entry name" value="HAD-SF-IA-v1"/>
    <property type="match status" value="1"/>
</dbReference>
<dbReference type="InterPro" id="IPR006439">
    <property type="entry name" value="HAD-SF_hydro_IA"/>
</dbReference>
<evidence type="ECO:0000313" key="2">
    <source>
        <dbReference type="Proteomes" id="UP001597541"/>
    </source>
</evidence>
<dbReference type="Proteomes" id="UP001597541">
    <property type="component" value="Unassembled WGS sequence"/>
</dbReference>
<dbReference type="SFLD" id="SFLDS00003">
    <property type="entry name" value="Haloacid_Dehalogenase"/>
    <property type="match status" value="1"/>
</dbReference>
<proteinExistence type="predicted"/>
<sequence length="214" mass="24046">MIKTVLFDLDGTIINTNELIIASFMNALSGIVPPEFTREHIIPHMGKPLDEQMRIFSGRNTVEDLVAVYRAYNLQRHDEMVEEFPYVKDVVEELHRRGIRMGVVTTKMRLTTERALRFFGLYEYMEVIVTIDDVTHPKPHAEPVQKALEALGADASATAMVGDSSADLLSAQNAGVTSIGVAWSLKGEEHLRSYNPDHIIHDMRDLLELVEGSN</sequence>
<dbReference type="GO" id="GO:0004427">
    <property type="term" value="F:inorganic diphosphate phosphatase activity"/>
    <property type="evidence" value="ECO:0007669"/>
    <property type="project" value="UniProtKB-EC"/>
</dbReference>
<comment type="caution">
    <text evidence="1">The sequence shown here is derived from an EMBL/GenBank/DDBJ whole genome shotgun (WGS) entry which is preliminary data.</text>
</comment>
<organism evidence="1 2">
    <name type="scientific">Paenibacillus gansuensis</name>
    <dbReference type="NCBI Taxonomy" id="306542"/>
    <lineage>
        <taxon>Bacteria</taxon>
        <taxon>Bacillati</taxon>
        <taxon>Bacillota</taxon>
        <taxon>Bacilli</taxon>
        <taxon>Bacillales</taxon>
        <taxon>Paenibacillaceae</taxon>
        <taxon>Paenibacillus</taxon>
    </lineage>
</organism>
<evidence type="ECO:0000313" key="1">
    <source>
        <dbReference type="EMBL" id="MFD2614029.1"/>
    </source>
</evidence>
<dbReference type="Gene3D" id="1.10.150.240">
    <property type="entry name" value="Putative phosphatase, domain 2"/>
    <property type="match status" value="1"/>
</dbReference>
<keyword evidence="2" id="KW-1185">Reference proteome</keyword>
<dbReference type="InterPro" id="IPR023198">
    <property type="entry name" value="PGP-like_dom2"/>
</dbReference>
<name>A0ABW5PHL1_9BACL</name>
<dbReference type="SUPFAM" id="SSF56784">
    <property type="entry name" value="HAD-like"/>
    <property type="match status" value="1"/>
</dbReference>
<reference evidence="2" key="1">
    <citation type="journal article" date="2019" name="Int. J. Syst. Evol. Microbiol.">
        <title>The Global Catalogue of Microorganisms (GCM) 10K type strain sequencing project: providing services to taxonomists for standard genome sequencing and annotation.</title>
        <authorList>
            <consortium name="The Broad Institute Genomics Platform"/>
            <consortium name="The Broad Institute Genome Sequencing Center for Infectious Disease"/>
            <person name="Wu L."/>
            <person name="Ma J."/>
        </authorList>
    </citation>
    <scope>NUCLEOTIDE SEQUENCE [LARGE SCALE GENOMIC DNA]</scope>
    <source>
        <strain evidence="2">KCTC 3950</strain>
    </source>
</reference>
<dbReference type="SFLD" id="SFLDG01135">
    <property type="entry name" value="C1.5.6:_HAD__Beta-PGM__Phospha"/>
    <property type="match status" value="1"/>
</dbReference>
<dbReference type="InterPro" id="IPR041492">
    <property type="entry name" value="HAD_2"/>
</dbReference>
<dbReference type="PANTHER" id="PTHR43434:SF26">
    <property type="entry name" value="PYROPHOSPHATASE PPAX"/>
    <property type="match status" value="1"/>
</dbReference>
<dbReference type="NCBIfam" id="NF009804">
    <property type="entry name" value="PRK13288.1"/>
    <property type="match status" value="1"/>
</dbReference>
<dbReference type="PANTHER" id="PTHR43434">
    <property type="entry name" value="PHOSPHOGLYCOLATE PHOSPHATASE"/>
    <property type="match status" value="1"/>
</dbReference>
<dbReference type="InterPro" id="IPR036412">
    <property type="entry name" value="HAD-like_sf"/>
</dbReference>
<accession>A0ABW5PHL1</accession>
<gene>
    <name evidence="1" type="primary">ppaX</name>
    <name evidence="1" type="ORF">ACFSUF_16565</name>
</gene>
<dbReference type="Pfam" id="PF13419">
    <property type="entry name" value="HAD_2"/>
    <property type="match status" value="1"/>
</dbReference>
<dbReference type="RefSeq" id="WP_377604441.1">
    <property type="nucleotide sequence ID" value="NZ_JBHUME010000009.1"/>
</dbReference>
<dbReference type="NCBIfam" id="TIGR01509">
    <property type="entry name" value="HAD-SF-IA-v3"/>
    <property type="match status" value="1"/>
</dbReference>
<dbReference type="Gene3D" id="3.40.50.1000">
    <property type="entry name" value="HAD superfamily/HAD-like"/>
    <property type="match status" value="1"/>
</dbReference>
<dbReference type="EC" id="3.6.1.1" evidence="1"/>
<dbReference type="SFLD" id="SFLDG01129">
    <property type="entry name" value="C1.5:_HAD__Beta-PGM__Phosphata"/>
    <property type="match status" value="1"/>
</dbReference>